<dbReference type="SMART" id="SM00347">
    <property type="entry name" value="HTH_MARR"/>
    <property type="match status" value="1"/>
</dbReference>
<dbReference type="InterPro" id="IPR000835">
    <property type="entry name" value="HTH_MarR-typ"/>
</dbReference>
<sequence length="222" mass="24470">METPTVPKSLPLRIHEGLERVATALRADDWVSARAAGVNPTQFAIMAVLEGRAMGMSVRDIALQLGVSQPSATDSIAALERKGYLIRSPAPQDRRSVRIMLTDHGQASLTAAHATRSVAERAARSLDARQQEDLLVSLVTMIRHLQETGVIPVQRMCVSCRYFRPYAHADAAQPHHCSFVDAAFGQHELRVDCREHETADPSYRAATWAEFQKDQPLNPPGL</sequence>
<dbReference type="InterPro" id="IPR039422">
    <property type="entry name" value="MarR/SlyA-like"/>
</dbReference>
<name>A0ABX8W8N0_9HYPH</name>
<dbReference type="RefSeq" id="WP_220303627.1">
    <property type="nucleotide sequence ID" value="NZ_CP080590.1"/>
</dbReference>
<dbReference type="PANTHER" id="PTHR33164">
    <property type="entry name" value="TRANSCRIPTIONAL REGULATOR, MARR FAMILY"/>
    <property type="match status" value="1"/>
</dbReference>
<dbReference type="PANTHER" id="PTHR33164:SF43">
    <property type="entry name" value="HTH-TYPE TRANSCRIPTIONAL REPRESSOR YETL"/>
    <property type="match status" value="1"/>
</dbReference>
<dbReference type="Pfam" id="PF12802">
    <property type="entry name" value="MarR_2"/>
    <property type="match status" value="1"/>
</dbReference>
<evidence type="ECO:0000313" key="2">
    <source>
        <dbReference type="EMBL" id="QYO75163.1"/>
    </source>
</evidence>
<keyword evidence="3" id="KW-1185">Reference proteome</keyword>
<accession>A0ABX8W8N0</accession>
<organism evidence="2 3">
    <name type="scientific">Devosia salina</name>
    <dbReference type="NCBI Taxonomy" id="2860336"/>
    <lineage>
        <taxon>Bacteria</taxon>
        <taxon>Pseudomonadati</taxon>
        <taxon>Pseudomonadota</taxon>
        <taxon>Alphaproteobacteria</taxon>
        <taxon>Hyphomicrobiales</taxon>
        <taxon>Devosiaceae</taxon>
        <taxon>Devosia</taxon>
    </lineage>
</organism>
<evidence type="ECO:0000313" key="3">
    <source>
        <dbReference type="Proteomes" id="UP000825799"/>
    </source>
</evidence>
<gene>
    <name evidence="2" type="ORF">K1X15_10860</name>
</gene>
<dbReference type="InterPro" id="IPR036388">
    <property type="entry name" value="WH-like_DNA-bd_sf"/>
</dbReference>
<dbReference type="InterPro" id="IPR036390">
    <property type="entry name" value="WH_DNA-bd_sf"/>
</dbReference>
<dbReference type="PROSITE" id="PS50995">
    <property type="entry name" value="HTH_MARR_2"/>
    <property type="match status" value="1"/>
</dbReference>
<reference evidence="2 3" key="1">
    <citation type="submission" date="2021-08" db="EMBL/GenBank/DDBJ databases">
        <title>Devosia salina sp. nov., isolated from the South China Sea sediment.</title>
        <authorList>
            <person name="Zhou Z."/>
        </authorList>
    </citation>
    <scope>NUCLEOTIDE SEQUENCE [LARGE SCALE GENOMIC DNA]</scope>
    <source>
        <strain evidence="2 3">SCS-3</strain>
    </source>
</reference>
<protein>
    <submittedName>
        <fullName evidence="2">MarR family transcriptional regulator</fullName>
    </submittedName>
</protein>
<dbReference type="PRINTS" id="PR00598">
    <property type="entry name" value="HTHMARR"/>
</dbReference>
<feature type="domain" description="HTH marR-type" evidence="1">
    <location>
        <begin position="11"/>
        <end position="144"/>
    </location>
</feature>
<dbReference type="SUPFAM" id="SSF46785">
    <property type="entry name" value="Winged helix' DNA-binding domain"/>
    <property type="match status" value="1"/>
</dbReference>
<dbReference type="InterPro" id="IPR011991">
    <property type="entry name" value="ArsR-like_HTH"/>
</dbReference>
<dbReference type="Proteomes" id="UP000825799">
    <property type="component" value="Chromosome"/>
</dbReference>
<evidence type="ECO:0000259" key="1">
    <source>
        <dbReference type="PROSITE" id="PS50995"/>
    </source>
</evidence>
<dbReference type="EMBL" id="CP080590">
    <property type="protein sequence ID" value="QYO75163.1"/>
    <property type="molecule type" value="Genomic_DNA"/>
</dbReference>
<dbReference type="CDD" id="cd00090">
    <property type="entry name" value="HTH_ARSR"/>
    <property type="match status" value="1"/>
</dbReference>
<dbReference type="Gene3D" id="1.10.10.10">
    <property type="entry name" value="Winged helix-like DNA-binding domain superfamily/Winged helix DNA-binding domain"/>
    <property type="match status" value="1"/>
</dbReference>
<proteinExistence type="predicted"/>